<accession>A0A1F6DMP0</accession>
<dbReference type="Proteomes" id="UP000176511">
    <property type="component" value="Unassembled WGS sequence"/>
</dbReference>
<dbReference type="InterPro" id="IPR029039">
    <property type="entry name" value="Flavoprotein-like_sf"/>
</dbReference>
<reference evidence="4 5" key="1">
    <citation type="journal article" date="2016" name="Nat. Commun.">
        <title>Thousands of microbial genomes shed light on interconnected biogeochemical processes in an aquifer system.</title>
        <authorList>
            <person name="Anantharaman K."/>
            <person name="Brown C.T."/>
            <person name="Hug L.A."/>
            <person name="Sharon I."/>
            <person name="Castelle C.J."/>
            <person name="Probst A.J."/>
            <person name="Thomas B.C."/>
            <person name="Singh A."/>
            <person name="Wilkins M.J."/>
            <person name="Karaoz U."/>
            <person name="Brodie E.L."/>
            <person name="Williams K.H."/>
            <person name="Hubbard S.S."/>
            <person name="Banfield J.F."/>
        </authorList>
    </citation>
    <scope>NUCLEOTIDE SEQUENCE [LARGE SCALE GENOMIC DNA]</scope>
</reference>
<dbReference type="InterPro" id="IPR051545">
    <property type="entry name" value="NAD(P)H_dehydrogenase_qn"/>
</dbReference>
<evidence type="ECO:0000256" key="1">
    <source>
        <dbReference type="ARBA" id="ARBA00006252"/>
    </source>
</evidence>
<evidence type="ECO:0000313" key="4">
    <source>
        <dbReference type="EMBL" id="OGG62674.1"/>
    </source>
</evidence>
<proteinExistence type="inferred from homology"/>
<dbReference type="Pfam" id="PF02525">
    <property type="entry name" value="Flavodoxin_2"/>
    <property type="match status" value="1"/>
</dbReference>
<dbReference type="PANTHER" id="PTHR10204">
    <property type="entry name" value="NAD P H OXIDOREDUCTASE-RELATED"/>
    <property type="match status" value="1"/>
</dbReference>
<dbReference type="SUPFAM" id="SSF52218">
    <property type="entry name" value="Flavoproteins"/>
    <property type="match status" value="1"/>
</dbReference>
<organism evidence="4 5">
    <name type="scientific">Candidatus Kaiserbacteria bacterium RIFCSPHIGHO2_02_FULL_49_34</name>
    <dbReference type="NCBI Taxonomy" id="1798491"/>
    <lineage>
        <taxon>Bacteria</taxon>
        <taxon>Candidatus Kaiseribacteriota</taxon>
    </lineage>
</organism>
<feature type="domain" description="Flavodoxin-like fold" evidence="3">
    <location>
        <begin position="4"/>
        <end position="160"/>
    </location>
</feature>
<evidence type="ECO:0000259" key="3">
    <source>
        <dbReference type="Pfam" id="PF02525"/>
    </source>
</evidence>
<keyword evidence="2" id="KW-0560">Oxidoreductase</keyword>
<dbReference type="PANTHER" id="PTHR10204:SF34">
    <property type="entry name" value="NAD(P)H DEHYDROGENASE [QUINONE] 1 ISOFORM 1"/>
    <property type="match status" value="1"/>
</dbReference>
<dbReference type="GO" id="GO:0003955">
    <property type="term" value="F:NAD(P)H dehydrogenase (quinone) activity"/>
    <property type="evidence" value="ECO:0007669"/>
    <property type="project" value="TreeGrafter"/>
</dbReference>
<dbReference type="AlphaFoldDB" id="A0A1F6DMP0"/>
<dbReference type="Gene3D" id="3.40.50.360">
    <property type="match status" value="1"/>
</dbReference>
<protein>
    <recommendedName>
        <fullName evidence="3">Flavodoxin-like fold domain-containing protein</fullName>
    </recommendedName>
</protein>
<evidence type="ECO:0000313" key="5">
    <source>
        <dbReference type="Proteomes" id="UP000176511"/>
    </source>
</evidence>
<dbReference type="STRING" id="1798491.A3C87_00940"/>
<dbReference type="GO" id="GO:0005829">
    <property type="term" value="C:cytosol"/>
    <property type="evidence" value="ECO:0007669"/>
    <property type="project" value="TreeGrafter"/>
</dbReference>
<gene>
    <name evidence="4" type="ORF">A3C87_00940</name>
</gene>
<comment type="caution">
    <text evidence="4">The sequence shown here is derived from an EMBL/GenBank/DDBJ whole genome shotgun (WGS) entry which is preliminary data.</text>
</comment>
<name>A0A1F6DMP0_9BACT</name>
<sequence length="192" mass="22029">MMRKILVLLAHTDITSYTAQLANAYQSAAENAGHEVVRVNISDLNFDPILHKGYKEIQPLEQDLLALQERFREADHIVILYPNWWNTMPAILKGLFDRFWLPGFAFNFDKTTHKIIQHLRGKSARVIVVAGTLSPLQTWWKYGDYTNEIRHSILEFAGLDTKVTAFGPCERTTDTCRKKWLAQVESLGTRGI</sequence>
<evidence type="ECO:0000256" key="2">
    <source>
        <dbReference type="ARBA" id="ARBA00023002"/>
    </source>
</evidence>
<dbReference type="EMBL" id="MFLE01000002">
    <property type="protein sequence ID" value="OGG62674.1"/>
    <property type="molecule type" value="Genomic_DNA"/>
</dbReference>
<dbReference type="InterPro" id="IPR003680">
    <property type="entry name" value="Flavodoxin_fold"/>
</dbReference>
<comment type="similarity">
    <text evidence="1">Belongs to the NAD(P)H dehydrogenase (quinone) family.</text>
</comment>